<dbReference type="SUPFAM" id="SSF48050">
    <property type="entry name" value="Hemocyanin, N-terminal domain"/>
    <property type="match status" value="1"/>
</dbReference>
<protein>
    <recommendedName>
        <fullName evidence="5">Fat-body protein 1</fullName>
    </recommendedName>
</protein>
<feature type="domain" description="Hemocyanin N-terminal" evidence="2">
    <location>
        <begin position="42"/>
        <end position="162"/>
    </location>
</feature>
<keyword evidence="1" id="KW-0732">Signal</keyword>
<dbReference type="GO" id="GO:0097009">
    <property type="term" value="P:energy homeostasis"/>
    <property type="evidence" value="ECO:0007669"/>
    <property type="project" value="UniProtKB-ARBA"/>
</dbReference>
<sequence length="648" mass="74714">MLRLTFVCLCFLVLKDRTESFGSPWKYFGSSNIEVNYNQRQARQYFLLNLLIQVHKPLLHEELITMGSQFNDDPESYKEGTWRYIKDFQERVHQNRVPGPFVILNQLDEEMPLNLLGIYRFLTMAVDWASFQQNACFARIHFHPLLFVNALQMAVEEREDTKDLRMPAMYEVLPQLYFEKEVILTAQEVTWNQLTPIRLVTPKRRWMDILLAYRNPKQPWMEEEPIPTEPLIIDNARKVAYLSLDLELNSHWNSLINRLIISIEEGKERANEPIIIDGDRLVAFRGSFDEVNYKNQMALGSHFHNTKLYLYNLHQFVAAVTMEDLATGQKSTDLIYPPLMTTGGVSYKGTSLNIEAVRGILDLTIENLKDQIEMAVKHNNHALDNLSIAGGIIGNNYLHICRQLSLAVNGHGINQPSMLGSATSNLRDPIYRSLLYRIYDLLKSYENENIYPDEGGRDLPKIVDIQVSRLVTFEENMTTDLINLIDQQLLLSHRNNLQFLRRNLVARQLRLNHDPFSIGLNIVAPEDLIVEARMYLTLPNQLRPRLHLDSFKCSLKRGLNHFERQFPTAIPKPTLGELYEADYPSTDVTTSNRFPPHLQLPRGTGVGLKLQLLVELTEWNDLESEFGGASVTVLAKTLKDVIIFHNQA</sequence>
<dbReference type="OrthoDB" id="7419495at2759"/>
<evidence type="ECO:0000256" key="1">
    <source>
        <dbReference type="SAM" id="SignalP"/>
    </source>
</evidence>
<dbReference type="AlphaFoldDB" id="A0A0J9RVD2"/>
<dbReference type="EMBL" id="CM002912">
    <property type="protein sequence ID" value="KMY99527.1"/>
    <property type="molecule type" value="Genomic_DNA"/>
</dbReference>
<proteinExistence type="predicted"/>
<dbReference type="PANTHER" id="PTHR11511">
    <property type="entry name" value="LARVAL STORAGE PROTEIN/PHENOLOXIDASE"/>
    <property type="match status" value="1"/>
</dbReference>
<dbReference type="InterPro" id="IPR037020">
    <property type="entry name" value="Hemocyanin_C_sf"/>
</dbReference>
<organism evidence="4">
    <name type="scientific">Drosophila simulans</name>
    <name type="common">Fruit fly</name>
    <dbReference type="NCBI Taxonomy" id="7240"/>
    <lineage>
        <taxon>Eukaryota</taxon>
        <taxon>Metazoa</taxon>
        <taxon>Ecdysozoa</taxon>
        <taxon>Arthropoda</taxon>
        <taxon>Hexapoda</taxon>
        <taxon>Insecta</taxon>
        <taxon>Pterygota</taxon>
        <taxon>Neoptera</taxon>
        <taxon>Endopterygota</taxon>
        <taxon>Diptera</taxon>
        <taxon>Brachycera</taxon>
        <taxon>Muscomorpha</taxon>
        <taxon>Ephydroidea</taxon>
        <taxon>Drosophilidae</taxon>
        <taxon>Drosophila</taxon>
        <taxon>Sophophora</taxon>
    </lineage>
</organism>
<dbReference type="Pfam" id="PF03723">
    <property type="entry name" value="Hemocyanin_C"/>
    <property type="match status" value="1"/>
</dbReference>
<dbReference type="SUPFAM" id="SSF81296">
    <property type="entry name" value="E set domains"/>
    <property type="match status" value="1"/>
</dbReference>
<evidence type="ECO:0000313" key="4">
    <source>
        <dbReference type="EMBL" id="KMY99527.1"/>
    </source>
</evidence>
<name>A0A0J9RVD2_DROSI</name>
<dbReference type="Gene3D" id="1.20.1370.10">
    <property type="entry name" value="Hemocyanin, N-terminal domain"/>
    <property type="match status" value="1"/>
</dbReference>
<evidence type="ECO:0000259" key="2">
    <source>
        <dbReference type="Pfam" id="PF03722"/>
    </source>
</evidence>
<feature type="signal peptide" evidence="1">
    <location>
        <begin position="1"/>
        <end position="20"/>
    </location>
</feature>
<evidence type="ECO:0008006" key="5">
    <source>
        <dbReference type="Google" id="ProtNLM"/>
    </source>
</evidence>
<dbReference type="InterPro" id="IPR005204">
    <property type="entry name" value="Hemocyanin_N"/>
</dbReference>
<dbReference type="Bgee" id="FBgn0186164">
    <property type="expression patterns" value="Expressed in embryo"/>
</dbReference>
<dbReference type="GO" id="GO:0045735">
    <property type="term" value="F:nutrient reservoir activity"/>
    <property type="evidence" value="ECO:0007669"/>
    <property type="project" value="UniProtKB-ARBA"/>
</dbReference>
<accession>A0A0J9RVD2</accession>
<evidence type="ECO:0000259" key="3">
    <source>
        <dbReference type="Pfam" id="PF03723"/>
    </source>
</evidence>
<dbReference type="InterPro" id="IPR013788">
    <property type="entry name" value="Hemocyanin/hexamerin"/>
</dbReference>
<dbReference type="InterPro" id="IPR005203">
    <property type="entry name" value="Hemocyanin_C"/>
</dbReference>
<feature type="domain" description="Hemocyanin C-terminal" evidence="3">
    <location>
        <begin position="461"/>
        <end position="623"/>
    </location>
</feature>
<feature type="chain" id="PRO_5005321929" description="Fat-body protein 1" evidence="1">
    <location>
        <begin position="21"/>
        <end position="648"/>
    </location>
</feature>
<reference evidence="4" key="1">
    <citation type="journal article" date="2013" name="Genome Res.">
        <title>A second-generation assembly of the Drosophila simulans genome provides new insights into patterns of lineage-specific divergence.</title>
        <authorList>
            <person name="Hu T.T."/>
            <person name="Eisen M.B."/>
            <person name="Thornton K.R."/>
            <person name="Andolfatto P."/>
        </authorList>
    </citation>
    <scope>NUCLEOTIDE SEQUENCE [LARGE SCALE GENOMIC DNA]</scope>
    <source>
        <strain evidence="4">W501</strain>
    </source>
</reference>
<dbReference type="Gene3D" id="2.60.40.1520">
    <property type="entry name" value="Hemocyanin, C-terminal domain"/>
    <property type="match status" value="1"/>
</dbReference>
<dbReference type="KEGG" id="dsi:Dsimw501_GD14482"/>
<dbReference type="Proteomes" id="UP000035880">
    <property type="component" value="Chromosome 3L"/>
</dbReference>
<gene>
    <name evidence="4" type="primary">Dsim\GD14482</name>
    <name evidence="4" type="ORF">Dsimw501_GD14482</name>
</gene>
<reference evidence="4" key="2">
    <citation type="submission" date="2014-06" db="EMBL/GenBank/DDBJ databases">
        <authorList>
            <person name="Hu T."/>
            <person name="Eisen M.B."/>
            <person name="Thornton K.R."/>
            <person name="Andolfatto P."/>
        </authorList>
    </citation>
    <scope>NUCLEOTIDE SEQUENCE</scope>
    <source>
        <strain evidence="4">W501</strain>
    </source>
</reference>
<reference evidence="4" key="3">
    <citation type="submission" date="2015-04" db="EMBL/GenBank/DDBJ databases">
        <authorList>
            <consortium name="FlyBase"/>
        </authorList>
    </citation>
    <scope>NUCLEOTIDE SEQUENCE</scope>
    <source>
        <strain evidence="4">W501</strain>
    </source>
</reference>
<dbReference type="InterPro" id="IPR014756">
    <property type="entry name" value="Ig_E-set"/>
</dbReference>
<dbReference type="GO" id="GO:0005615">
    <property type="term" value="C:extracellular space"/>
    <property type="evidence" value="ECO:0007669"/>
    <property type="project" value="UniProtKB-ARBA"/>
</dbReference>
<dbReference type="Pfam" id="PF03722">
    <property type="entry name" value="Hemocyanin_N"/>
    <property type="match status" value="1"/>
</dbReference>
<dbReference type="InterPro" id="IPR036697">
    <property type="entry name" value="Hemocyanin_N_sf"/>
</dbReference>
<dbReference type="PANTHER" id="PTHR11511:SF5">
    <property type="entry name" value="FAT-BODY PROTEIN 1-RELATED"/>
    <property type="match status" value="1"/>
</dbReference>